<evidence type="ECO:0000256" key="4">
    <source>
        <dbReference type="ARBA" id="ARBA00022989"/>
    </source>
</evidence>
<keyword evidence="7" id="KW-0325">Glycoprotein</keyword>
<keyword evidence="4 9" id="KW-1133">Transmembrane helix</keyword>
<dbReference type="PANTHER" id="PTHR42643">
    <property type="entry name" value="IONOTROPIC RECEPTOR 20A-RELATED"/>
    <property type="match status" value="1"/>
</dbReference>
<evidence type="ECO:0000313" key="11">
    <source>
        <dbReference type="Proteomes" id="UP001159363"/>
    </source>
</evidence>
<keyword evidence="3 9" id="KW-0812">Transmembrane</keyword>
<dbReference type="Proteomes" id="UP001159363">
    <property type="component" value="Chromosome 11"/>
</dbReference>
<evidence type="ECO:0000256" key="3">
    <source>
        <dbReference type="ARBA" id="ARBA00022692"/>
    </source>
</evidence>
<feature type="region of interest" description="Disordered" evidence="8">
    <location>
        <begin position="1"/>
        <end position="53"/>
    </location>
</feature>
<comment type="subcellular location">
    <subcellularLocation>
        <location evidence="1">Cell membrane</location>
        <topology evidence="1">Multi-pass membrane protein</topology>
    </subcellularLocation>
</comment>
<keyword evidence="5 9" id="KW-0472">Membrane</keyword>
<evidence type="ECO:0000256" key="1">
    <source>
        <dbReference type="ARBA" id="ARBA00004651"/>
    </source>
</evidence>
<keyword evidence="11" id="KW-1185">Reference proteome</keyword>
<sequence>MDQRRNARGGGGGRDITEKTHLPVASSGTIPTCESPGVIRPGIEPGQRRTSTPETSLIKIILKTDDISQKQGTEFRDVSQILSYRLLDVNVGTAHLSKRNLHGEVGNSCMTIPAPDNYGQRKISSNPGHLFTKQGASLNFCTGPSSLLVFEIEKFYYPMACCKHYTGVAAHHPGTCGDTPVFISTVSRRLAQSGICRRGVLYAYHYDLSIAEHMRPSAGNSRVSDWMEKSTVFIVEHSIATARCVFVLGRGGGFLRFPHLAGGDKRNLDGATTRPGVTSTKMVSNKQTAPSQITFSEVGEPVNLSQPIFQRVEVSEKTSFQDVSTTNDIVEKNAMVNEALAACTSKVIDIINRKNGVILFIINEPHSSETLSDVYAYFGKKLRTSAIILDVDMYPKWEEMFPKEISFSGKIPRVVGIVFIAARFSDTFWQNLRMIKTLPFWDPQTQFVLVLTSVTSHLSMARTWEEFRIVNFLVISQCVGYKEDGCKQKAICTYAYDQFGDVTSVMQFDTKVSMKNLLRNKLRDIKGRKFTVFVTSTRNDWASNQVKKRIYQNFEEKPIRTFVAKNNGTLVVCTNMSCAGQNYIDVFGSLIFKHKSNQLTSTFPITQTCVTFIVPKSERMPQYMNIILPFRTGTWLMCFVTVPILALLWKSFHMPQESTALLEVIRLALSGATAVSVTRHHHRILLSCYLILSLIMMNAYTGSLSSYLNIPHYYPDINTLEELLHFCQTIYVEFGNGEYSTLNLLDELDLEDPLIQKFISLFKLTDDNKLVMHDISQHKNVCLMTASEVARIAGQDGDLYDDGYPLFHVMNVCPLLIQVVYQFSDVSPYTDIMDRHMQKLFESGILFKWRDDDVWTSKLHSKGVGTEICLKPIDMSHVSTSFCLLCGGLLILLRSQQEALRRELSQAPERGIQGDMRAESQGREREASPGRRGTIRVHENGNAEPRVFVGSRAANFLAMRVLDHGRSNETSRYKRESVSLSFDNAFLKENFNCLVFGNPDICILGANIMYVRMLP</sequence>
<proteinExistence type="predicted"/>
<keyword evidence="2" id="KW-1003">Cell membrane</keyword>
<dbReference type="InterPro" id="IPR052192">
    <property type="entry name" value="Insect_Ionotropic_Sensory_Rcpt"/>
</dbReference>
<evidence type="ECO:0000256" key="2">
    <source>
        <dbReference type="ARBA" id="ARBA00022475"/>
    </source>
</evidence>
<evidence type="ECO:0000256" key="6">
    <source>
        <dbReference type="ARBA" id="ARBA00023170"/>
    </source>
</evidence>
<organism evidence="10 11">
    <name type="scientific">Dryococelus australis</name>
    <dbReference type="NCBI Taxonomy" id="614101"/>
    <lineage>
        <taxon>Eukaryota</taxon>
        <taxon>Metazoa</taxon>
        <taxon>Ecdysozoa</taxon>
        <taxon>Arthropoda</taxon>
        <taxon>Hexapoda</taxon>
        <taxon>Insecta</taxon>
        <taxon>Pterygota</taxon>
        <taxon>Neoptera</taxon>
        <taxon>Polyneoptera</taxon>
        <taxon>Phasmatodea</taxon>
        <taxon>Verophasmatodea</taxon>
        <taxon>Anareolatae</taxon>
        <taxon>Phasmatidae</taxon>
        <taxon>Eurycanthinae</taxon>
        <taxon>Dryococelus</taxon>
    </lineage>
</organism>
<dbReference type="EMBL" id="JARBHB010000012">
    <property type="protein sequence ID" value="KAJ8871173.1"/>
    <property type="molecule type" value="Genomic_DNA"/>
</dbReference>
<evidence type="ECO:0000256" key="5">
    <source>
        <dbReference type="ARBA" id="ARBA00023136"/>
    </source>
</evidence>
<gene>
    <name evidence="10" type="ORF">PR048_027479</name>
</gene>
<evidence type="ECO:0000313" key="10">
    <source>
        <dbReference type="EMBL" id="KAJ8871173.1"/>
    </source>
</evidence>
<evidence type="ECO:0008006" key="12">
    <source>
        <dbReference type="Google" id="ProtNLM"/>
    </source>
</evidence>
<protein>
    <recommendedName>
        <fullName evidence="12">Ionotropic glutamate receptor C-terminal domain-containing protein</fullName>
    </recommendedName>
</protein>
<comment type="caution">
    <text evidence="10">The sequence shown here is derived from an EMBL/GenBank/DDBJ whole genome shotgun (WGS) entry which is preliminary data.</text>
</comment>
<feature type="transmembrane region" description="Helical" evidence="9">
    <location>
        <begin position="626"/>
        <end position="648"/>
    </location>
</feature>
<evidence type="ECO:0000256" key="7">
    <source>
        <dbReference type="ARBA" id="ARBA00023180"/>
    </source>
</evidence>
<reference evidence="10 11" key="1">
    <citation type="submission" date="2023-02" db="EMBL/GenBank/DDBJ databases">
        <title>LHISI_Scaffold_Assembly.</title>
        <authorList>
            <person name="Stuart O.P."/>
            <person name="Cleave R."/>
            <person name="Magrath M.J.L."/>
            <person name="Mikheyev A.S."/>
        </authorList>
    </citation>
    <scope>NUCLEOTIDE SEQUENCE [LARGE SCALE GENOMIC DNA]</scope>
    <source>
        <strain evidence="10">Daus_M_001</strain>
        <tissue evidence="10">Leg muscle</tissue>
    </source>
</reference>
<feature type="compositionally biased region" description="Basic and acidic residues" evidence="8">
    <location>
        <begin position="916"/>
        <end position="929"/>
    </location>
</feature>
<feature type="transmembrane region" description="Helical" evidence="9">
    <location>
        <begin position="684"/>
        <end position="701"/>
    </location>
</feature>
<feature type="region of interest" description="Disordered" evidence="8">
    <location>
        <begin position="904"/>
        <end position="936"/>
    </location>
</feature>
<name>A0ABQ9GFP1_9NEOP</name>
<evidence type="ECO:0000256" key="8">
    <source>
        <dbReference type="SAM" id="MobiDB-lite"/>
    </source>
</evidence>
<keyword evidence="6" id="KW-0675">Receptor</keyword>
<evidence type="ECO:0000256" key="9">
    <source>
        <dbReference type="SAM" id="Phobius"/>
    </source>
</evidence>
<dbReference type="PANTHER" id="PTHR42643:SF38">
    <property type="entry name" value="IONOTROPIC RECEPTOR 100A"/>
    <property type="match status" value="1"/>
</dbReference>
<accession>A0ABQ9GFP1</accession>